<accession>A0A8S1KQ05</accession>
<name>A0A8S1KQ05_PARPR</name>
<gene>
    <name evidence="1" type="ORF">PPRIM_AZ9-3.1.T0240004</name>
</gene>
<keyword evidence="2" id="KW-1185">Reference proteome</keyword>
<proteinExistence type="predicted"/>
<evidence type="ECO:0000313" key="2">
    <source>
        <dbReference type="Proteomes" id="UP000688137"/>
    </source>
</evidence>
<evidence type="ECO:0000313" key="1">
    <source>
        <dbReference type="EMBL" id="CAD8055905.1"/>
    </source>
</evidence>
<protein>
    <submittedName>
        <fullName evidence="1">Uncharacterized protein</fullName>
    </submittedName>
</protein>
<dbReference type="EMBL" id="CAJJDM010000022">
    <property type="protein sequence ID" value="CAD8055905.1"/>
    <property type="molecule type" value="Genomic_DNA"/>
</dbReference>
<comment type="caution">
    <text evidence="1">The sequence shown here is derived from an EMBL/GenBank/DDBJ whole genome shotgun (WGS) entry which is preliminary data.</text>
</comment>
<reference evidence="1" key="1">
    <citation type="submission" date="2021-01" db="EMBL/GenBank/DDBJ databases">
        <authorList>
            <consortium name="Genoscope - CEA"/>
            <person name="William W."/>
        </authorList>
    </citation>
    <scope>NUCLEOTIDE SEQUENCE</scope>
</reference>
<sequence length="168" mass="18993">MLIMQQNYQLGLVNKVDTCIPQYDFSTLTGTQQICLRYPGYSSNSSTATDTTPNVQRKFSDNTEESDNATCASFLPGCISFGKDCFDFTIPSTLMKETQETYDKIFACTTGSIDNFTTNQCYNSSTATENDYCIIKICKLPKKENDGTCGFFRGHYQRLYRQYGCNKI</sequence>
<dbReference type="Proteomes" id="UP000688137">
    <property type="component" value="Unassembled WGS sequence"/>
</dbReference>
<organism evidence="1 2">
    <name type="scientific">Paramecium primaurelia</name>
    <dbReference type="NCBI Taxonomy" id="5886"/>
    <lineage>
        <taxon>Eukaryota</taxon>
        <taxon>Sar</taxon>
        <taxon>Alveolata</taxon>
        <taxon>Ciliophora</taxon>
        <taxon>Intramacronucleata</taxon>
        <taxon>Oligohymenophorea</taxon>
        <taxon>Peniculida</taxon>
        <taxon>Parameciidae</taxon>
        <taxon>Paramecium</taxon>
    </lineage>
</organism>
<dbReference type="AlphaFoldDB" id="A0A8S1KQ05"/>